<dbReference type="InterPro" id="IPR034291">
    <property type="entry name" value="TMP_synthase"/>
</dbReference>
<comment type="caution">
    <text evidence="14">The sequence shown here is derived from an EMBL/GenBank/DDBJ whole genome shotgun (WGS) entry which is preliminary data.</text>
</comment>
<proteinExistence type="inferred from homology"/>
<dbReference type="InterPro" id="IPR036206">
    <property type="entry name" value="ThiamineP_synth_sf"/>
</dbReference>
<evidence type="ECO:0000313" key="15">
    <source>
        <dbReference type="Proteomes" id="UP000312032"/>
    </source>
</evidence>
<evidence type="ECO:0000256" key="10">
    <source>
        <dbReference type="HAMAP-Rule" id="MF_00097"/>
    </source>
</evidence>
<dbReference type="NCBIfam" id="TIGR00693">
    <property type="entry name" value="thiE"/>
    <property type="match status" value="1"/>
</dbReference>
<dbReference type="CDD" id="cd00564">
    <property type="entry name" value="TMP_TenI"/>
    <property type="match status" value="1"/>
</dbReference>
<dbReference type="PANTHER" id="PTHR20857">
    <property type="entry name" value="THIAMINE-PHOSPHATE PYROPHOSPHORYLASE"/>
    <property type="match status" value="1"/>
</dbReference>
<evidence type="ECO:0000256" key="11">
    <source>
        <dbReference type="RuleBase" id="RU003826"/>
    </source>
</evidence>
<evidence type="ECO:0000313" key="14">
    <source>
        <dbReference type="EMBL" id="TNL98591.1"/>
    </source>
</evidence>
<sequence length="269" mass="28157">MHIARAPAHGLELTHRSRGQERLPRCGWTALCTGPSRLRPAPSRKAHMTSRLRRGIYLVTDPHMNPVVETVRLALGVDKRDGSGPALCAVQIRDKHASDADVARLAEQLAPLCAQREVPLFINDRVAVAQELGLHVHIGQGDAPFAEVRESLPPECMVGLSAGNAAEIAAAGASPVMPSYLGIGPVYSTATKADAPSGLGVDALAQYARQARELGMPSVAIGGIAPENARAIAPHVDAVCVVSAIMAADDPAAATAALDKARAFMEEEA</sequence>
<comment type="similarity">
    <text evidence="10 11">Belongs to the thiamine-phosphate synthase family.</text>
</comment>
<dbReference type="AlphaFoldDB" id="A0A5C4U4T0"/>
<keyword evidence="6 10" id="KW-0784">Thiamine biosynthesis</keyword>
<feature type="binding site" evidence="10">
    <location>
        <position position="161"/>
    </location>
    <ligand>
        <name>4-amino-2-methyl-5-(diphosphooxymethyl)pyrimidine</name>
        <dbReference type="ChEBI" id="CHEBI:57841"/>
    </ligand>
</feature>
<dbReference type="GO" id="GO:0000287">
    <property type="term" value="F:magnesium ion binding"/>
    <property type="evidence" value="ECO:0007669"/>
    <property type="project" value="UniProtKB-UniRule"/>
</dbReference>
<feature type="binding site" evidence="10">
    <location>
        <position position="124"/>
    </location>
    <ligand>
        <name>Mg(2+)</name>
        <dbReference type="ChEBI" id="CHEBI:18420"/>
    </ligand>
</feature>
<dbReference type="GO" id="GO:0009228">
    <property type="term" value="P:thiamine biosynthetic process"/>
    <property type="evidence" value="ECO:0007669"/>
    <property type="project" value="UniProtKB-KW"/>
</dbReference>
<evidence type="ECO:0000256" key="6">
    <source>
        <dbReference type="ARBA" id="ARBA00022977"/>
    </source>
</evidence>
<keyword evidence="5 10" id="KW-0460">Magnesium</keyword>
<dbReference type="UniPathway" id="UPA00060">
    <property type="reaction ID" value="UER00141"/>
</dbReference>
<evidence type="ECO:0000256" key="3">
    <source>
        <dbReference type="ARBA" id="ARBA00022679"/>
    </source>
</evidence>
<evidence type="ECO:0000256" key="7">
    <source>
        <dbReference type="ARBA" id="ARBA00047334"/>
    </source>
</evidence>
<accession>A0A5C4U4T0</accession>
<feature type="binding site" evidence="10">
    <location>
        <begin position="189"/>
        <end position="191"/>
    </location>
    <ligand>
        <name>2-[(2R,5Z)-2-carboxy-4-methylthiazol-5(2H)-ylidene]ethyl phosphate</name>
        <dbReference type="ChEBI" id="CHEBI:62899"/>
    </ligand>
</feature>
<dbReference type="PANTHER" id="PTHR20857:SF15">
    <property type="entry name" value="THIAMINE-PHOSPHATE SYNTHASE"/>
    <property type="match status" value="1"/>
</dbReference>
<dbReference type="Pfam" id="PF02581">
    <property type="entry name" value="TMP-TENI"/>
    <property type="match status" value="1"/>
</dbReference>
<keyword evidence="3 10" id="KW-0808">Transferase</keyword>
<dbReference type="GO" id="GO:0004789">
    <property type="term" value="F:thiamine-phosphate diphosphorylase activity"/>
    <property type="evidence" value="ECO:0007669"/>
    <property type="project" value="UniProtKB-UniRule"/>
</dbReference>
<dbReference type="HAMAP" id="MF_00097">
    <property type="entry name" value="TMP_synthase"/>
    <property type="match status" value="1"/>
</dbReference>
<feature type="domain" description="Thiamine phosphate synthase/TenI" evidence="13">
    <location>
        <begin position="56"/>
        <end position="245"/>
    </location>
</feature>
<feature type="binding site" evidence="10">
    <location>
        <position position="223"/>
    </location>
    <ligand>
        <name>2-[(2R,5Z)-2-carboxy-4-methylthiazol-5(2H)-ylidene]ethyl phosphate</name>
        <dbReference type="ChEBI" id="CHEBI:62899"/>
    </ligand>
</feature>
<comment type="catalytic activity">
    <reaction evidence="8 10 11">
        <text>2-(2-carboxy-4-methylthiazol-5-yl)ethyl phosphate + 4-amino-2-methyl-5-(diphosphooxymethyl)pyrimidine + 2 H(+) = thiamine phosphate + CO2 + diphosphate</text>
        <dbReference type="Rhea" id="RHEA:47848"/>
        <dbReference type="ChEBI" id="CHEBI:15378"/>
        <dbReference type="ChEBI" id="CHEBI:16526"/>
        <dbReference type="ChEBI" id="CHEBI:33019"/>
        <dbReference type="ChEBI" id="CHEBI:37575"/>
        <dbReference type="ChEBI" id="CHEBI:57841"/>
        <dbReference type="ChEBI" id="CHEBI:62890"/>
        <dbReference type="EC" id="2.5.1.3"/>
    </reaction>
</comment>
<evidence type="ECO:0000259" key="13">
    <source>
        <dbReference type="Pfam" id="PF02581"/>
    </source>
</evidence>
<gene>
    <name evidence="10 14" type="primary">thiE</name>
    <name evidence="14" type="ORF">FHE74_05160</name>
</gene>
<keyword evidence="4 10" id="KW-0479">Metal-binding</keyword>
<dbReference type="Gene3D" id="3.20.20.70">
    <property type="entry name" value="Aldolase class I"/>
    <property type="match status" value="1"/>
</dbReference>
<evidence type="ECO:0000256" key="12">
    <source>
        <dbReference type="RuleBase" id="RU004253"/>
    </source>
</evidence>
<feature type="binding site" evidence="10">
    <location>
        <position position="142"/>
    </location>
    <ligand>
        <name>Mg(2+)</name>
        <dbReference type="ChEBI" id="CHEBI:18420"/>
    </ligand>
</feature>
<evidence type="ECO:0000256" key="1">
    <source>
        <dbReference type="ARBA" id="ARBA00003814"/>
    </source>
</evidence>
<feature type="binding site" evidence="10">
    <location>
        <begin position="242"/>
        <end position="243"/>
    </location>
    <ligand>
        <name>2-[(2R,5Z)-2-carboxy-4-methylthiazol-5(2H)-ylidene]ethyl phosphate</name>
        <dbReference type="ChEBI" id="CHEBI:62899"/>
    </ligand>
</feature>
<evidence type="ECO:0000256" key="5">
    <source>
        <dbReference type="ARBA" id="ARBA00022842"/>
    </source>
</evidence>
<dbReference type="GO" id="GO:0005737">
    <property type="term" value="C:cytoplasm"/>
    <property type="evidence" value="ECO:0007669"/>
    <property type="project" value="TreeGrafter"/>
</dbReference>
<dbReference type="SUPFAM" id="SSF51391">
    <property type="entry name" value="Thiamin phosphate synthase"/>
    <property type="match status" value="1"/>
</dbReference>
<keyword evidence="15" id="KW-1185">Reference proteome</keyword>
<protein>
    <recommendedName>
        <fullName evidence="10">Thiamine-phosphate synthase</fullName>
        <shortName evidence="10">TP synthase</shortName>
        <shortName evidence="10">TPS</shortName>
        <ecNumber evidence="10">2.5.1.3</ecNumber>
    </recommendedName>
    <alternativeName>
        <fullName evidence="10">Thiamine-phosphate pyrophosphorylase</fullName>
        <shortName evidence="10">TMP pyrophosphorylase</shortName>
        <shortName evidence="10">TMP-PPase</shortName>
    </alternativeName>
</protein>
<evidence type="ECO:0000256" key="2">
    <source>
        <dbReference type="ARBA" id="ARBA00005165"/>
    </source>
</evidence>
<evidence type="ECO:0000256" key="4">
    <source>
        <dbReference type="ARBA" id="ARBA00022723"/>
    </source>
</evidence>
<reference evidence="14 15" key="1">
    <citation type="submission" date="2019-06" db="EMBL/GenBank/DDBJ databases">
        <authorList>
            <person name="Li J."/>
        </authorList>
    </citation>
    <scope>NUCLEOTIDE SEQUENCE [LARGE SCALE GENOMIC DNA]</scope>
    <source>
        <strain evidence="14 15">LMG 28165</strain>
    </source>
</reference>
<dbReference type="GO" id="GO:0009229">
    <property type="term" value="P:thiamine diphosphate biosynthetic process"/>
    <property type="evidence" value="ECO:0007669"/>
    <property type="project" value="UniProtKB-UniRule"/>
</dbReference>
<evidence type="ECO:0000256" key="8">
    <source>
        <dbReference type="ARBA" id="ARBA00047851"/>
    </source>
</evidence>
<evidence type="ECO:0000256" key="9">
    <source>
        <dbReference type="ARBA" id="ARBA00047883"/>
    </source>
</evidence>
<dbReference type="InterPro" id="IPR013785">
    <property type="entry name" value="Aldolase_TIM"/>
</dbReference>
<dbReference type="OrthoDB" id="3243336at2"/>
<organism evidence="14 15">
    <name type="scientific">Corynebacterium tapiri</name>
    <dbReference type="NCBI Taxonomy" id="1448266"/>
    <lineage>
        <taxon>Bacteria</taxon>
        <taxon>Bacillati</taxon>
        <taxon>Actinomycetota</taxon>
        <taxon>Actinomycetes</taxon>
        <taxon>Mycobacteriales</taxon>
        <taxon>Corynebacteriaceae</taxon>
        <taxon>Corynebacterium</taxon>
    </lineage>
</organism>
<dbReference type="EMBL" id="VDHJ01000005">
    <property type="protein sequence ID" value="TNL98591.1"/>
    <property type="molecule type" value="Genomic_DNA"/>
</dbReference>
<dbReference type="Proteomes" id="UP000312032">
    <property type="component" value="Unassembled WGS sequence"/>
</dbReference>
<name>A0A5C4U4T0_9CORY</name>
<comment type="catalytic activity">
    <reaction evidence="9 10 11">
        <text>2-[(2R,5Z)-2-carboxy-4-methylthiazol-5(2H)-ylidene]ethyl phosphate + 4-amino-2-methyl-5-(diphosphooxymethyl)pyrimidine + 2 H(+) = thiamine phosphate + CO2 + diphosphate</text>
        <dbReference type="Rhea" id="RHEA:47844"/>
        <dbReference type="ChEBI" id="CHEBI:15378"/>
        <dbReference type="ChEBI" id="CHEBI:16526"/>
        <dbReference type="ChEBI" id="CHEBI:33019"/>
        <dbReference type="ChEBI" id="CHEBI:37575"/>
        <dbReference type="ChEBI" id="CHEBI:57841"/>
        <dbReference type="ChEBI" id="CHEBI:62899"/>
        <dbReference type="EC" id="2.5.1.3"/>
    </reaction>
</comment>
<dbReference type="InterPro" id="IPR022998">
    <property type="entry name" value="ThiamineP_synth_TenI"/>
</dbReference>
<comment type="catalytic activity">
    <reaction evidence="7 10 11">
        <text>4-methyl-5-(2-phosphooxyethyl)-thiazole + 4-amino-2-methyl-5-(diphosphooxymethyl)pyrimidine + H(+) = thiamine phosphate + diphosphate</text>
        <dbReference type="Rhea" id="RHEA:22328"/>
        <dbReference type="ChEBI" id="CHEBI:15378"/>
        <dbReference type="ChEBI" id="CHEBI:33019"/>
        <dbReference type="ChEBI" id="CHEBI:37575"/>
        <dbReference type="ChEBI" id="CHEBI:57841"/>
        <dbReference type="ChEBI" id="CHEBI:58296"/>
        <dbReference type="EC" id="2.5.1.3"/>
    </reaction>
</comment>
<feature type="binding site" evidence="10">
    <location>
        <begin position="91"/>
        <end position="95"/>
    </location>
    <ligand>
        <name>4-amino-2-methyl-5-(diphosphooxymethyl)pyrimidine</name>
        <dbReference type="ChEBI" id="CHEBI:57841"/>
    </ligand>
</feature>
<comment type="cofactor">
    <cofactor evidence="10">
        <name>Mg(2+)</name>
        <dbReference type="ChEBI" id="CHEBI:18420"/>
    </cofactor>
    <text evidence="10">Binds 1 Mg(2+) ion per subunit.</text>
</comment>
<feature type="binding site" evidence="10">
    <location>
        <position position="192"/>
    </location>
    <ligand>
        <name>4-amino-2-methyl-5-(diphosphooxymethyl)pyrimidine</name>
        <dbReference type="ChEBI" id="CHEBI:57841"/>
    </ligand>
</feature>
<comment type="pathway">
    <text evidence="2 10 12">Cofactor biosynthesis; thiamine diphosphate biosynthesis; thiamine phosphate from 4-amino-2-methyl-5-diphosphomethylpyrimidine and 4-methyl-5-(2-phosphoethyl)-thiazole: step 1/1.</text>
</comment>
<dbReference type="EC" id="2.5.1.3" evidence="10"/>
<comment type="function">
    <text evidence="1 10">Condenses 4-methyl-5-(beta-hydroxyethyl)thiazole monophosphate (THZ-P) and 2-methyl-4-amino-5-hydroxymethyl pyrimidine pyrophosphate (HMP-PP) to form thiamine monophosphate (TMP).</text>
</comment>
<feature type="binding site" evidence="10">
    <location>
        <position position="123"/>
    </location>
    <ligand>
        <name>4-amino-2-methyl-5-(diphosphooxymethyl)pyrimidine</name>
        <dbReference type="ChEBI" id="CHEBI:57841"/>
    </ligand>
</feature>